<name>A0A9P0BI99_BRAAE</name>
<dbReference type="OrthoDB" id="6772415at2759"/>
<feature type="region of interest" description="Disordered" evidence="1">
    <location>
        <begin position="157"/>
        <end position="302"/>
    </location>
</feature>
<keyword evidence="5" id="KW-1185">Reference proteome</keyword>
<feature type="transmembrane region" description="Helical" evidence="2">
    <location>
        <begin position="32"/>
        <end position="51"/>
    </location>
</feature>
<organism evidence="4 5">
    <name type="scientific">Brassicogethes aeneus</name>
    <name type="common">Rape pollen beetle</name>
    <name type="synonym">Meligethes aeneus</name>
    <dbReference type="NCBI Taxonomy" id="1431903"/>
    <lineage>
        <taxon>Eukaryota</taxon>
        <taxon>Metazoa</taxon>
        <taxon>Ecdysozoa</taxon>
        <taxon>Arthropoda</taxon>
        <taxon>Hexapoda</taxon>
        <taxon>Insecta</taxon>
        <taxon>Pterygota</taxon>
        <taxon>Neoptera</taxon>
        <taxon>Endopterygota</taxon>
        <taxon>Coleoptera</taxon>
        <taxon>Polyphaga</taxon>
        <taxon>Cucujiformia</taxon>
        <taxon>Nitidulidae</taxon>
        <taxon>Meligethinae</taxon>
        <taxon>Brassicogethes</taxon>
    </lineage>
</organism>
<proteinExistence type="predicted"/>
<feature type="compositionally biased region" description="Acidic residues" evidence="1">
    <location>
        <begin position="252"/>
        <end position="269"/>
    </location>
</feature>
<keyword evidence="2" id="KW-0472">Membrane</keyword>
<reference evidence="4" key="1">
    <citation type="submission" date="2021-12" db="EMBL/GenBank/DDBJ databases">
        <authorList>
            <person name="King R."/>
        </authorList>
    </citation>
    <scope>NUCLEOTIDE SEQUENCE</scope>
</reference>
<evidence type="ECO:0000256" key="2">
    <source>
        <dbReference type="SAM" id="Phobius"/>
    </source>
</evidence>
<feature type="signal peptide" evidence="3">
    <location>
        <begin position="1"/>
        <end position="16"/>
    </location>
</feature>
<gene>
    <name evidence="4" type="ORF">MELIAE_LOCUS11657</name>
</gene>
<evidence type="ECO:0000313" key="4">
    <source>
        <dbReference type="EMBL" id="CAH0562583.1"/>
    </source>
</evidence>
<dbReference type="Proteomes" id="UP001154078">
    <property type="component" value="Chromosome 8"/>
</dbReference>
<sequence length="439" mass="50253">MKNVSWVLLNILVISAALNITEEQMPNRKPKFYGPLIGAFLANLLAIPITAKILPQGTPVRLTYDPHQSFWNPHSTLANSYGAPNYYPTLTTGSPQIHHHHHHGSKPGTSQQQIVTIHKHPDDVVIDETYPDVSDSPQSTIIPTVLSHIEEIPNFTHNPSELLEPLPAESTINERRVKAPKELRRRTTTQRPKQKRGTQRYYQGKKKHNNNNNKRRKYTTTENYYDSYEEYTTKKPRRKSHAKRPAASLSYEDSDSDSEYDDYQYEESYEYTTRRPYKKRRRTTTRRTRYHNKNKKRQDSYDYDNEYNYNYREPFDTINVRPRQETTTETSTTTTTDASTTQATTITNGTTSAPNGTTNATGYGYGPSNGNENISITYGPPTGGNNGAYGPPRPSYGPPRYPGPQYVAQYSDWYESEPTRNSVVQNVHDLIGLDNIFQG</sequence>
<dbReference type="AlphaFoldDB" id="A0A9P0BI99"/>
<dbReference type="EMBL" id="OV121139">
    <property type="protein sequence ID" value="CAH0562583.1"/>
    <property type="molecule type" value="Genomic_DNA"/>
</dbReference>
<evidence type="ECO:0000256" key="1">
    <source>
        <dbReference type="SAM" id="MobiDB-lite"/>
    </source>
</evidence>
<accession>A0A9P0BI99</accession>
<feature type="chain" id="PRO_5040129488" evidence="3">
    <location>
        <begin position="17"/>
        <end position="439"/>
    </location>
</feature>
<feature type="compositionally biased region" description="Basic residues" evidence="1">
    <location>
        <begin position="275"/>
        <end position="296"/>
    </location>
</feature>
<feature type="compositionally biased region" description="Basic residues" evidence="1">
    <location>
        <begin position="234"/>
        <end position="244"/>
    </location>
</feature>
<feature type="compositionally biased region" description="Basic residues" evidence="1">
    <location>
        <begin position="183"/>
        <end position="218"/>
    </location>
</feature>
<keyword evidence="2" id="KW-0812">Transmembrane</keyword>
<keyword evidence="3" id="KW-0732">Signal</keyword>
<keyword evidence="2" id="KW-1133">Transmembrane helix</keyword>
<protein>
    <submittedName>
        <fullName evidence="4">Uncharacterized protein</fullName>
    </submittedName>
</protein>
<evidence type="ECO:0000313" key="5">
    <source>
        <dbReference type="Proteomes" id="UP001154078"/>
    </source>
</evidence>
<feature type="compositionally biased region" description="Basic and acidic residues" evidence="1">
    <location>
        <begin position="172"/>
        <end position="182"/>
    </location>
</feature>
<evidence type="ECO:0000256" key="3">
    <source>
        <dbReference type="SAM" id="SignalP"/>
    </source>
</evidence>
<feature type="region of interest" description="Disordered" evidence="1">
    <location>
        <begin position="91"/>
        <end position="112"/>
    </location>
</feature>